<protein>
    <recommendedName>
        <fullName evidence="6">E3 ubiquitin-protein ligase KCMF1</fullName>
        <ecNumber evidence="5">2.3.2.27</ecNumber>
    </recommendedName>
</protein>
<organism evidence="17 18">
    <name type="scientific">Drosophila albomicans</name>
    <name type="common">Fruit fly</name>
    <dbReference type="NCBI Taxonomy" id="7291"/>
    <lineage>
        <taxon>Eukaryota</taxon>
        <taxon>Metazoa</taxon>
        <taxon>Ecdysozoa</taxon>
        <taxon>Arthropoda</taxon>
        <taxon>Hexapoda</taxon>
        <taxon>Insecta</taxon>
        <taxon>Pterygota</taxon>
        <taxon>Neoptera</taxon>
        <taxon>Endopterygota</taxon>
        <taxon>Diptera</taxon>
        <taxon>Brachycera</taxon>
        <taxon>Muscomorpha</taxon>
        <taxon>Ephydroidea</taxon>
        <taxon>Drosophilidae</taxon>
        <taxon>Drosophila</taxon>
    </lineage>
</organism>
<dbReference type="AlphaFoldDB" id="A0A6P8X8G2"/>
<dbReference type="GO" id="GO:0010646">
    <property type="term" value="P:regulation of cell communication"/>
    <property type="evidence" value="ECO:0007669"/>
    <property type="project" value="UniProtKB-ARBA"/>
</dbReference>
<evidence type="ECO:0000256" key="9">
    <source>
        <dbReference type="ARBA" id="ARBA00022753"/>
    </source>
</evidence>
<keyword evidence="17" id="KW-1185">Reference proteome</keyword>
<dbReference type="InterPro" id="IPR008598">
    <property type="entry name" value="Di19_Zn-bd"/>
</dbReference>
<feature type="domain" description="C2H2-type" evidence="16">
    <location>
        <begin position="78"/>
        <end position="106"/>
    </location>
</feature>
<dbReference type="RefSeq" id="XP_034107580.1">
    <property type="nucleotide sequence ID" value="XM_034251689.2"/>
</dbReference>
<dbReference type="GO" id="GO:0008270">
    <property type="term" value="F:zinc ion binding"/>
    <property type="evidence" value="ECO:0007669"/>
    <property type="project" value="UniProtKB-KW"/>
</dbReference>
<evidence type="ECO:0000259" key="16">
    <source>
        <dbReference type="PROSITE" id="PS50157"/>
    </source>
</evidence>
<dbReference type="Proteomes" id="UP000515160">
    <property type="component" value="Chromosome X"/>
</dbReference>
<keyword evidence="9" id="KW-0967">Endosome</keyword>
<dbReference type="InterPro" id="IPR050774">
    <property type="entry name" value="KCMF1/Dystrophin"/>
</dbReference>
<name>A0A6P8X8G2_DROAB</name>
<gene>
    <name evidence="18" type="primary">LOC117570199</name>
</gene>
<evidence type="ECO:0000256" key="11">
    <source>
        <dbReference type="ARBA" id="ARBA00022786"/>
    </source>
</evidence>
<evidence type="ECO:0000256" key="6">
    <source>
        <dbReference type="ARBA" id="ARBA00014999"/>
    </source>
</evidence>
<evidence type="ECO:0000313" key="18">
    <source>
        <dbReference type="RefSeq" id="XP_034107580.1"/>
    </source>
</evidence>
<dbReference type="SMART" id="SM00291">
    <property type="entry name" value="ZnF_ZZ"/>
    <property type="match status" value="1"/>
</dbReference>
<evidence type="ECO:0000256" key="14">
    <source>
        <dbReference type="PROSITE-ProRule" id="PRU00228"/>
    </source>
</evidence>
<keyword evidence="10 14" id="KW-0863">Zinc-finger</keyword>
<dbReference type="SUPFAM" id="SSF57850">
    <property type="entry name" value="RING/U-box"/>
    <property type="match status" value="1"/>
</dbReference>
<dbReference type="Pfam" id="PF00569">
    <property type="entry name" value="ZZ"/>
    <property type="match status" value="1"/>
</dbReference>
<dbReference type="PROSITE" id="PS01357">
    <property type="entry name" value="ZF_ZZ_1"/>
    <property type="match status" value="1"/>
</dbReference>
<dbReference type="InterPro" id="IPR043145">
    <property type="entry name" value="Znf_ZZ_sf"/>
</dbReference>
<keyword evidence="13" id="KW-0458">Lysosome</keyword>
<evidence type="ECO:0000256" key="8">
    <source>
        <dbReference type="ARBA" id="ARBA00022723"/>
    </source>
</evidence>
<dbReference type="EC" id="2.3.2.27" evidence="5"/>
<dbReference type="CDD" id="cd02338">
    <property type="entry name" value="ZZ_PCMF_like"/>
    <property type="match status" value="1"/>
</dbReference>
<dbReference type="PANTHER" id="PTHR12268">
    <property type="entry name" value="E3 UBIQUITIN-PROTEIN LIGASE KCMF1"/>
    <property type="match status" value="1"/>
</dbReference>
<evidence type="ECO:0000256" key="3">
    <source>
        <dbReference type="ARBA" id="ARBA00004603"/>
    </source>
</evidence>
<dbReference type="GO" id="GO:0023051">
    <property type="term" value="P:regulation of signaling"/>
    <property type="evidence" value="ECO:0007669"/>
    <property type="project" value="UniProtKB-ARBA"/>
</dbReference>
<keyword evidence="11" id="KW-0833">Ubl conjugation pathway</keyword>
<evidence type="ECO:0000256" key="2">
    <source>
        <dbReference type="ARBA" id="ARBA00004371"/>
    </source>
</evidence>
<dbReference type="GO" id="GO:0005770">
    <property type="term" value="C:late endosome"/>
    <property type="evidence" value="ECO:0007669"/>
    <property type="project" value="UniProtKB-SubCell"/>
</dbReference>
<accession>A0A6P8X8G2</accession>
<dbReference type="GO" id="GO:0005764">
    <property type="term" value="C:lysosome"/>
    <property type="evidence" value="ECO:0007669"/>
    <property type="project" value="UniProtKB-SubCell"/>
</dbReference>
<dbReference type="PANTHER" id="PTHR12268:SF13">
    <property type="entry name" value="E3 UBIQUITIN-PROTEIN LIGASE KCMF1"/>
    <property type="match status" value="1"/>
</dbReference>
<keyword evidence="7" id="KW-0808">Transferase</keyword>
<dbReference type="InterPro" id="IPR000433">
    <property type="entry name" value="Znf_ZZ"/>
</dbReference>
<evidence type="ECO:0000256" key="10">
    <source>
        <dbReference type="ARBA" id="ARBA00022771"/>
    </source>
</evidence>
<evidence type="ECO:0000259" key="15">
    <source>
        <dbReference type="PROSITE" id="PS50135"/>
    </source>
</evidence>
<comment type="catalytic activity">
    <reaction evidence="1">
        <text>S-ubiquitinyl-[E2 ubiquitin-conjugating enzyme]-L-cysteine + [acceptor protein]-L-lysine = [E2 ubiquitin-conjugating enzyme]-L-cysteine + N(6)-ubiquitinyl-[acceptor protein]-L-lysine.</text>
        <dbReference type="EC" id="2.3.2.27"/>
    </reaction>
</comment>
<comment type="subcellular location">
    <subcellularLocation>
        <location evidence="3">Late endosome</location>
    </subcellularLocation>
    <subcellularLocation>
        <location evidence="2">Lysosome</location>
    </subcellularLocation>
</comment>
<sequence>MATWWNVTCDGCELINMIHHRYKCLRCDNYDLCSLCFENKVETDAHRNTHPFQCLLDREAREMYFVGERMPEMSADSFTCPFCGKMGHSARELVKHVQSQHRGDSTLVICPLCAAMPSPQTMRMSNLVNHVSLMHGTIRVAGGGIGGGIGIGGGGVADWAAGRASTGGFSFSTMAQHHHHNHHYQSHSYSHSHSRGHPRQHVYARAQASASPRYYPRVSPELDIVDLDELLSET</sequence>
<evidence type="ECO:0000256" key="4">
    <source>
        <dbReference type="ARBA" id="ARBA00010938"/>
    </source>
</evidence>
<keyword evidence="12" id="KW-0862">Zinc</keyword>
<dbReference type="GeneID" id="117570199"/>
<dbReference type="GO" id="GO:0099536">
    <property type="term" value="P:synaptic signaling"/>
    <property type="evidence" value="ECO:0007669"/>
    <property type="project" value="TreeGrafter"/>
</dbReference>
<evidence type="ECO:0000256" key="5">
    <source>
        <dbReference type="ARBA" id="ARBA00012483"/>
    </source>
</evidence>
<dbReference type="InterPro" id="IPR013087">
    <property type="entry name" value="Znf_C2H2_type"/>
</dbReference>
<dbReference type="OrthoDB" id="7873042at2759"/>
<dbReference type="Gene3D" id="3.30.160.60">
    <property type="entry name" value="Classic Zinc Finger"/>
    <property type="match status" value="1"/>
</dbReference>
<dbReference type="GO" id="GO:0061630">
    <property type="term" value="F:ubiquitin protein ligase activity"/>
    <property type="evidence" value="ECO:0007669"/>
    <property type="project" value="UniProtKB-EC"/>
</dbReference>
<dbReference type="SMART" id="SM00355">
    <property type="entry name" value="ZnF_C2H2"/>
    <property type="match status" value="3"/>
</dbReference>
<comment type="similarity">
    <text evidence="4">Belongs to the KCMF1 family.</text>
</comment>
<evidence type="ECO:0000256" key="13">
    <source>
        <dbReference type="ARBA" id="ARBA00023228"/>
    </source>
</evidence>
<dbReference type="GO" id="GO:0005886">
    <property type="term" value="C:plasma membrane"/>
    <property type="evidence" value="ECO:0007669"/>
    <property type="project" value="TreeGrafter"/>
</dbReference>
<proteinExistence type="inferred from homology"/>
<dbReference type="PROSITE" id="PS50157">
    <property type="entry name" value="ZINC_FINGER_C2H2_2"/>
    <property type="match status" value="1"/>
</dbReference>
<evidence type="ECO:0000256" key="12">
    <source>
        <dbReference type="ARBA" id="ARBA00022833"/>
    </source>
</evidence>
<reference evidence="18" key="1">
    <citation type="submission" date="2025-08" db="UniProtKB">
        <authorList>
            <consortium name="RefSeq"/>
        </authorList>
    </citation>
    <scope>IDENTIFICATION</scope>
    <source>
        <strain evidence="18">15112-1751.03</strain>
        <tissue evidence="18">Whole Adult</tissue>
    </source>
</reference>
<feature type="domain" description="ZZ-type" evidence="15">
    <location>
        <begin position="4"/>
        <end position="60"/>
    </location>
</feature>
<dbReference type="PROSITE" id="PS50135">
    <property type="entry name" value="ZF_ZZ_2"/>
    <property type="match status" value="1"/>
</dbReference>
<dbReference type="Gene3D" id="3.30.60.90">
    <property type="match status" value="1"/>
</dbReference>
<evidence type="ECO:0000313" key="17">
    <source>
        <dbReference type="Proteomes" id="UP000515160"/>
    </source>
</evidence>
<keyword evidence="8" id="KW-0479">Metal-binding</keyword>
<evidence type="ECO:0000256" key="1">
    <source>
        <dbReference type="ARBA" id="ARBA00000900"/>
    </source>
</evidence>
<evidence type="ECO:0000256" key="7">
    <source>
        <dbReference type="ARBA" id="ARBA00022679"/>
    </source>
</evidence>
<dbReference type="GO" id="GO:0045202">
    <property type="term" value="C:synapse"/>
    <property type="evidence" value="ECO:0007669"/>
    <property type="project" value="GOC"/>
</dbReference>
<dbReference type="Pfam" id="PF05605">
    <property type="entry name" value="zf-Di19"/>
    <property type="match status" value="1"/>
</dbReference>